<gene>
    <name evidence="1" type="ORF">ODE01S_03620</name>
</gene>
<dbReference type="EMBL" id="BJXN01000002">
    <property type="protein sequence ID" value="GEM88928.1"/>
    <property type="molecule type" value="Genomic_DNA"/>
</dbReference>
<dbReference type="OrthoDB" id="9842758at2"/>
<organism evidence="1 2">
    <name type="scientific">Oceanithermus desulfurans NBRC 100063</name>
    <dbReference type="NCBI Taxonomy" id="1227550"/>
    <lineage>
        <taxon>Bacteria</taxon>
        <taxon>Thermotogati</taxon>
        <taxon>Deinococcota</taxon>
        <taxon>Deinococci</taxon>
        <taxon>Thermales</taxon>
        <taxon>Thermaceae</taxon>
        <taxon>Oceanithermus</taxon>
    </lineage>
</organism>
<dbReference type="PROSITE" id="PS51257">
    <property type="entry name" value="PROKAR_LIPOPROTEIN"/>
    <property type="match status" value="1"/>
</dbReference>
<evidence type="ECO:0008006" key="3">
    <source>
        <dbReference type="Google" id="ProtNLM"/>
    </source>
</evidence>
<proteinExistence type="predicted"/>
<accession>A0A511RH25</accession>
<evidence type="ECO:0000313" key="2">
    <source>
        <dbReference type="Proteomes" id="UP000321827"/>
    </source>
</evidence>
<dbReference type="RefSeq" id="WP_147145226.1">
    <property type="nucleotide sequence ID" value="NZ_BJXN01000002.1"/>
</dbReference>
<name>A0A511RH25_9DEIN</name>
<comment type="caution">
    <text evidence="1">The sequence shown here is derived from an EMBL/GenBank/DDBJ whole genome shotgun (WGS) entry which is preliminary data.</text>
</comment>
<reference evidence="1 2" key="1">
    <citation type="submission" date="2019-07" db="EMBL/GenBank/DDBJ databases">
        <title>Whole genome shotgun sequence of Oceanithermus desulfurans NBRC 100063.</title>
        <authorList>
            <person name="Hosoyama A."/>
            <person name="Uohara A."/>
            <person name="Ohji S."/>
            <person name="Ichikawa N."/>
        </authorList>
    </citation>
    <scope>NUCLEOTIDE SEQUENCE [LARGE SCALE GENOMIC DNA]</scope>
    <source>
        <strain evidence="1 2">NBRC 100063</strain>
    </source>
</reference>
<protein>
    <recommendedName>
        <fullName evidence="3">Lipoprotein</fullName>
    </recommendedName>
</protein>
<sequence length="115" mass="13234">MKRTGLLFLALLTLLVSCAPRVWYKPGATSSERDRDLEVCRYQAQARFAETVPPLAAFRVYVDVPFGTPYELERRVEEAADDAVHDAYEDYRDTFIRGYVTDCMEAKGYVLVEER</sequence>
<dbReference type="Proteomes" id="UP000321827">
    <property type="component" value="Unassembled WGS sequence"/>
</dbReference>
<evidence type="ECO:0000313" key="1">
    <source>
        <dbReference type="EMBL" id="GEM88928.1"/>
    </source>
</evidence>
<dbReference type="AlphaFoldDB" id="A0A511RH25"/>